<protein>
    <submittedName>
        <fullName evidence="2">Uncharacterized protein</fullName>
    </submittedName>
</protein>
<evidence type="ECO:0000313" key="3">
    <source>
        <dbReference type="Proteomes" id="UP000816034"/>
    </source>
</evidence>
<keyword evidence="1" id="KW-1133">Transmembrane helix</keyword>
<keyword evidence="1" id="KW-0472">Membrane</keyword>
<proteinExistence type="predicted"/>
<feature type="transmembrane region" description="Helical" evidence="1">
    <location>
        <begin position="425"/>
        <end position="450"/>
    </location>
</feature>
<dbReference type="Proteomes" id="UP000816034">
    <property type="component" value="Unassembled WGS sequence"/>
</dbReference>
<accession>A0AA88KM36</accession>
<dbReference type="Gene3D" id="2.60.120.380">
    <property type="match status" value="1"/>
</dbReference>
<keyword evidence="1" id="KW-0812">Transmembrane</keyword>
<comment type="caution">
    <text evidence="2">The sequence shown here is derived from an EMBL/GenBank/DDBJ whole genome shotgun (WGS) entry which is preliminary data.</text>
</comment>
<sequence>MFEYDLTSPADTDLDLTFETPSAPQNSSQPTFSPYQFVATTLDKSSYNYYPTPYSQYSLTLLAVFKVNFYANSATPNNITLGSIFTYPRGILNTYGNTVVQYIFDGSRFVQPQETFTTRAGVVFYQYNLTQGQQVIFGVFGYQFTPRLYSAISVPGPSQYQFTLDSTRQQYLTITFPYQPKTQNNIPSFSLGSNIPSSYNLPSGYIALTSFQYSTSVNGPDTTSQQWIFAFNSLYGFTDVNGKSVSIRTSTLNCACASSSYSSFNTIYAADLSNNQLVCSNYGLACNYFAVIAKPTVLPSPSPSSPSPSSITRLTLGSSISSNIYSSSESKYYKVSLYSDTTVTISIYASSGYGSIYISKDSVPTSTNYDQLRSVSSYTTTLYVTSYSSYSREIYIMVTPSSSYMSFTISASSQSIYYSSTYPQMITGIVFASIFGLFSLIAIIVVIITINKNKNRPYVNV</sequence>
<dbReference type="RefSeq" id="XP_044550014.1">
    <property type="nucleotide sequence ID" value="XM_044692669.1"/>
</dbReference>
<keyword evidence="3" id="KW-1185">Reference proteome</keyword>
<evidence type="ECO:0000313" key="2">
    <source>
        <dbReference type="EMBL" id="KAG2386021.1"/>
    </source>
</evidence>
<dbReference type="EMBL" id="PYSW02000017">
    <property type="protein sequence ID" value="KAG2386021.1"/>
    <property type="molecule type" value="Genomic_DNA"/>
</dbReference>
<dbReference type="AlphaFoldDB" id="A0AA88KM36"/>
<gene>
    <name evidence="2" type="ORF">C9374_003170</name>
</gene>
<organism evidence="2 3">
    <name type="scientific">Naegleria lovaniensis</name>
    <name type="common">Amoeba</name>
    <dbReference type="NCBI Taxonomy" id="51637"/>
    <lineage>
        <taxon>Eukaryota</taxon>
        <taxon>Discoba</taxon>
        <taxon>Heterolobosea</taxon>
        <taxon>Tetramitia</taxon>
        <taxon>Eutetramitia</taxon>
        <taxon>Vahlkampfiidae</taxon>
        <taxon>Naegleria</taxon>
    </lineage>
</organism>
<name>A0AA88KM36_NAELO</name>
<reference evidence="2 3" key="1">
    <citation type="journal article" date="2018" name="BMC Genomics">
        <title>The genome of Naegleria lovaniensis, the basis for a comparative approach to unravel pathogenicity factors of the human pathogenic amoeba N. fowleri.</title>
        <authorList>
            <person name="Liechti N."/>
            <person name="Schurch N."/>
            <person name="Bruggmann R."/>
            <person name="Wittwer M."/>
        </authorList>
    </citation>
    <scope>NUCLEOTIDE SEQUENCE [LARGE SCALE GENOMIC DNA]</scope>
    <source>
        <strain evidence="2 3">ATCC 30569</strain>
    </source>
</reference>
<dbReference type="GeneID" id="68095625"/>
<evidence type="ECO:0000256" key="1">
    <source>
        <dbReference type="SAM" id="Phobius"/>
    </source>
</evidence>